<reference evidence="1 2" key="1">
    <citation type="journal article" date="2014" name="Agronomy (Basel)">
        <title>A Draft Genome Sequence for Ensete ventricosum, the Drought-Tolerant Tree Against Hunger.</title>
        <authorList>
            <person name="Harrison J."/>
            <person name="Moore K.A."/>
            <person name="Paszkiewicz K."/>
            <person name="Jones T."/>
            <person name="Grant M."/>
            <person name="Ambacheew D."/>
            <person name="Muzemil S."/>
            <person name="Studholme D.J."/>
        </authorList>
    </citation>
    <scope>NUCLEOTIDE SEQUENCE [LARGE SCALE GENOMIC DNA]</scope>
</reference>
<dbReference type="EMBL" id="AMZH03010261">
    <property type="protein sequence ID" value="RRT55077.1"/>
    <property type="molecule type" value="Genomic_DNA"/>
</dbReference>
<gene>
    <name evidence="1" type="ORF">B296_00048722</name>
</gene>
<sequence length="98" mass="11568">MLEELRAKAHLKNLPYQKAIARLYNQRVRPRPIVMGDLILRRAEVNDLGHTRGKLVPRWEGSYRITQVIQDETYTLPTIEGKTLPRTWHVSNLKKFYV</sequence>
<proteinExistence type="predicted"/>
<dbReference type="Proteomes" id="UP000287651">
    <property type="component" value="Unassembled WGS sequence"/>
</dbReference>
<evidence type="ECO:0000313" key="2">
    <source>
        <dbReference type="Proteomes" id="UP000287651"/>
    </source>
</evidence>
<organism evidence="1 2">
    <name type="scientific">Ensete ventricosum</name>
    <name type="common">Abyssinian banana</name>
    <name type="synonym">Musa ensete</name>
    <dbReference type="NCBI Taxonomy" id="4639"/>
    <lineage>
        <taxon>Eukaryota</taxon>
        <taxon>Viridiplantae</taxon>
        <taxon>Streptophyta</taxon>
        <taxon>Embryophyta</taxon>
        <taxon>Tracheophyta</taxon>
        <taxon>Spermatophyta</taxon>
        <taxon>Magnoliopsida</taxon>
        <taxon>Liliopsida</taxon>
        <taxon>Zingiberales</taxon>
        <taxon>Musaceae</taxon>
        <taxon>Ensete</taxon>
    </lineage>
</organism>
<comment type="caution">
    <text evidence="1">The sequence shown here is derived from an EMBL/GenBank/DDBJ whole genome shotgun (WGS) entry which is preliminary data.</text>
</comment>
<dbReference type="AlphaFoldDB" id="A0A426YTM8"/>
<name>A0A426YTM8_ENSVE</name>
<evidence type="ECO:0008006" key="3">
    <source>
        <dbReference type="Google" id="ProtNLM"/>
    </source>
</evidence>
<evidence type="ECO:0000313" key="1">
    <source>
        <dbReference type="EMBL" id="RRT55077.1"/>
    </source>
</evidence>
<protein>
    <recommendedName>
        <fullName evidence="3">Integrase zinc-binding domain-containing protein</fullName>
    </recommendedName>
</protein>
<accession>A0A426YTM8</accession>